<comment type="caution">
    <text evidence="1">The sequence shown here is derived from an EMBL/GenBank/DDBJ whole genome shotgun (WGS) entry which is preliminary data.</text>
</comment>
<gene>
    <name evidence="1" type="ORF">EZS28_056534</name>
</gene>
<proteinExistence type="predicted"/>
<protein>
    <submittedName>
        <fullName evidence="1">Uncharacterized protein</fullName>
    </submittedName>
</protein>
<reference evidence="1 2" key="1">
    <citation type="submission" date="2019-03" db="EMBL/GenBank/DDBJ databases">
        <title>Single cell metagenomics reveals metabolic interactions within the superorganism composed of flagellate Streblomastix strix and complex community of Bacteroidetes bacteria on its surface.</title>
        <authorList>
            <person name="Treitli S.C."/>
            <person name="Kolisko M."/>
            <person name="Husnik F."/>
            <person name="Keeling P."/>
            <person name="Hampl V."/>
        </authorList>
    </citation>
    <scope>NUCLEOTIDE SEQUENCE [LARGE SCALE GENOMIC DNA]</scope>
    <source>
        <strain evidence="1">ST1C</strain>
    </source>
</reference>
<evidence type="ECO:0000313" key="2">
    <source>
        <dbReference type="Proteomes" id="UP000324800"/>
    </source>
</evidence>
<organism evidence="1 2">
    <name type="scientific">Streblomastix strix</name>
    <dbReference type="NCBI Taxonomy" id="222440"/>
    <lineage>
        <taxon>Eukaryota</taxon>
        <taxon>Metamonada</taxon>
        <taxon>Preaxostyla</taxon>
        <taxon>Oxymonadida</taxon>
        <taxon>Streblomastigidae</taxon>
        <taxon>Streblomastix</taxon>
    </lineage>
</organism>
<dbReference type="AlphaFoldDB" id="A0A5J4PL70"/>
<name>A0A5J4PL70_9EUKA</name>
<evidence type="ECO:0000313" key="1">
    <source>
        <dbReference type="EMBL" id="KAA6309324.1"/>
    </source>
</evidence>
<sequence length="58" mass="6089">MSCAFVAGVTSYDLEASAFCDSILWSVENKLISCAPGWVSVAGGIGYCVLRVVWPCVG</sequence>
<dbReference type="Proteomes" id="UP000324800">
    <property type="component" value="Unassembled WGS sequence"/>
</dbReference>
<feature type="non-terminal residue" evidence="1">
    <location>
        <position position="58"/>
    </location>
</feature>
<accession>A0A5J4PL70</accession>
<dbReference type="EMBL" id="SNRW01050348">
    <property type="protein sequence ID" value="KAA6309324.1"/>
    <property type="molecule type" value="Genomic_DNA"/>
</dbReference>